<dbReference type="GO" id="GO:0005509">
    <property type="term" value="F:calcium ion binding"/>
    <property type="evidence" value="ECO:0007669"/>
    <property type="project" value="InterPro"/>
</dbReference>
<reference evidence="1 2" key="1">
    <citation type="submission" date="2019-09" db="EMBL/GenBank/DDBJ databases">
        <title>Genome sequence of Rhodovastum atsumiense, a diverse member of the Acetobacteraceae family of non-sulfur purple photosynthetic bacteria.</title>
        <authorList>
            <person name="Meyer T."/>
            <person name="Kyndt J."/>
        </authorList>
    </citation>
    <scope>NUCLEOTIDE SEQUENCE [LARGE SCALE GENOMIC DNA]</scope>
    <source>
        <strain evidence="1 2">DSM 21279</strain>
    </source>
</reference>
<evidence type="ECO:0000313" key="2">
    <source>
        <dbReference type="Proteomes" id="UP000325255"/>
    </source>
</evidence>
<keyword evidence="2" id="KW-1185">Reference proteome</keyword>
<gene>
    <name evidence="1" type="ORF">F1189_31320</name>
</gene>
<dbReference type="OrthoDB" id="7283537at2"/>
<evidence type="ECO:0008006" key="3">
    <source>
        <dbReference type="Google" id="ProtNLM"/>
    </source>
</evidence>
<evidence type="ECO:0000313" key="1">
    <source>
        <dbReference type="EMBL" id="KAA5607967.1"/>
    </source>
</evidence>
<dbReference type="RefSeq" id="WP_150045786.1">
    <property type="nucleotide sequence ID" value="NZ_OW485601.1"/>
</dbReference>
<name>A0A5M6IJA3_9PROT</name>
<dbReference type="Pfam" id="PF00353">
    <property type="entry name" value="HemolysinCabind"/>
    <property type="match status" value="1"/>
</dbReference>
<dbReference type="SUPFAM" id="SSF51120">
    <property type="entry name" value="beta-Roll"/>
    <property type="match status" value="1"/>
</dbReference>
<organism evidence="1 2">
    <name type="scientific">Rhodovastum atsumiense</name>
    <dbReference type="NCBI Taxonomy" id="504468"/>
    <lineage>
        <taxon>Bacteria</taxon>
        <taxon>Pseudomonadati</taxon>
        <taxon>Pseudomonadota</taxon>
        <taxon>Alphaproteobacteria</taxon>
        <taxon>Acetobacterales</taxon>
        <taxon>Acetobacteraceae</taxon>
        <taxon>Rhodovastum</taxon>
    </lineage>
</organism>
<proteinExistence type="predicted"/>
<dbReference type="AlphaFoldDB" id="A0A5M6IJA3"/>
<dbReference type="InterPro" id="IPR011049">
    <property type="entry name" value="Serralysin-like_metalloprot_C"/>
</dbReference>
<dbReference type="EMBL" id="VWPK01000121">
    <property type="protein sequence ID" value="KAA5607967.1"/>
    <property type="molecule type" value="Genomic_DNA"/>
</dbReference>
<sequence length="447" mass="48084">MIYNDTRYADPYFGMPISSWTSPGDHAEFSIYQTNTGYVFHLQDNGAPDANIEGTGPGGASTYLSNEWSGDIVDFGRQVTYSLRARICEASGGYGFVGAGFEIQYNNPTLGGYVDGEKSVLVYMGVQLTGGYSESKPLNYFSYNTSESSITAIDQCTLGGDDYLPRQTDYGDLHTLTYNLNAYVAKVVCDFQAAGLATDGMKDLSNWKLTGMYLGPEVFDSNCRLGIDVADINVERDSNATFTMNDYIKNLATYSSGPVAVGITSYPISYAVTNITTNEAGIKLGKTYDGPVNYLKSEYGDNSGHNLAIGAQQADCWIYTGDGDDAIVALSGDNVIDAGRGSNWLVGGSGNDVFFETASPGQATWNTIVNFHPGDMVTIWDFHTGGSMDWHDGMGARDYEGLTLVALNSNGIGCSVTLAGLTNVDLKHIKYTTGNTGGHDYIQIINC</sequence>
<dbReference type="InterPro" id="IPR001343">
    <property type="entry name" value="Hemolysn_Ca-bd"/>
</dbReference>
<comment type="caution">
    <text evidence="1">The sequence shown here is derived from an EMBL/GenBank/DDBJ whole genome shotgun (WGS) entry which is preliminary data.</text>
</comment>
<dbReference type="Proteomes" id="UP000325255">
    <property type="component" value="Unassembled WGS sequence"/>
</dbReference>
<dbReference type="Gene3D" id="2.150.10.10">
    <property type="entry name" value="Serralysin-like metalloprotease, C-terminal"/>
    <property type="match status" value="1"/>
</dbReference>
<protein>
    <recommendedName>
        <fullName evidence="3">Calcium-binding protein</fullName>
    </recommendedName>
</protein>
<accession>A0A5M6IJA3</accession>